<dbReference type="AlphaFoldDB" id="A0A0C9WFE7"/>
<name>A0A0C9WFE7_9AGAM</name>
<keyword evidence="2" id="KW-1185">Reference proteome</keyword>
<gene>
    <name evidence="1" type="ORF">HYDPIDRAFT_91186</name>
</gene>
<dbReference type="PANTHER" id="PTHR33096:SF1">
    <property type="entry name" value="CXC1-LIKE CYSTEINE CLUSTER ASSOCIATED WITH KDZ TRANSPOSASES DOMAIN-CONTAINING PROTEIN"/>
    <property type="match status" value="1"/>
</dbReference>
<evidence type="ECO:0000313" key="2">
    <source>
        <dbReference type="Proteomes" id="UP000053820"/>
    </source>
</evidence>
<dbReference type="Proteomes" id="UP000053820">
    <property type="component" value="Unassembled WGS sequence"/>
</dbReference>
<sequence length="98" mass="11357">MTVGLLYDIGCQLKHSCHKWGFFEAPVLSCFEFAISVFHAYGHQWPCQVIYHPRKHKDFGMSDGEGCECLWSSLKLLISLLRVFSVRYCFIIFLFVSS</sequence>
<dbReference type="HOGENOM" id="CLU_091791_1_0_1"/>
<evidence type="ECO:0000313" key="1">
    <source>
        <dbReference type="EMBL" id="KIJ64142.1"/>
    </source>
</evidence>
<dbReference type="Pfam" id="PF18758">
    <property type="entry name" value="KDZ"/>
    <property type="match status" value="1"/>
</dbReference>
<dbReference type="InterPro" id="IPR040521">
    <property type="entry name" value="KDZ"/>
</dbReference>
<dbReference type="EMBL" id="KN839848">
    <property type="protein sequence ID" value="KIJ64142.1"/>
    <property type="molecule type" value="Genomic_DNA"/>
</dbReference>
<dbReference type="OrthoDB" id="3364670at2759"/>
<accession>A0A0C9WFE7</accession>
<proteinExistence type="predicted"/>
<dbReference type="PANTHER" id="PTHR33096">
    <property type="entry name" value="CXC2 DOMAIN-CONTAINING PROTEIN"/>
    <property type="match status" value="1"/>
</dbReference>
<reference evidence="1 2" key="1">
    <citation type="submission" date="2014-04" db="EMBL/GenBank/DDBJ databases">
        <title>Evolutionary Origins and Diversification of the Mycorrhizal Mutualists.</title>
        <authorList>
            <consortium name="DOE Joint Genome Institute"/>
            <consortium name="Mycorrhizal Genomics Consortium"/>
            <person name="Kohler A."/>
            <person name="Kuo A."/>
            <person name="Nagy L.G."/>
            <person name="Floudas D."/>
            <person name="Copeland A."/>
            <person name="Barry K.W."/>
            <person name="Cichocki N."/>
            <person name="Veneault-Fourrey C."/>
            <person name="LaButti K."/>
            <person name="Lindquist E.A."/>
            <person name="Lipzen A."/>
            <person name="Lundell T."/>
            <person name="Morin E."/>
            <person name="Murat C."/>
            <person name="Riley R."/>
            <person name="Ohm R."/>
            <person name="Sun H."/>
            <person name="Tunlid A."/>
            <person name="Henrissat B."/>
            <person name="Grigoriev I.V."/>
            <person name="Hibbett D.S."/>
            <person name="Martin F."/>
        </authorList>
    </citation>
    <scope>NUCLEOTIDE SEQUENCE [LARGE SCALE GENOMIC DNA]</scope>
    <source>
        <strain evidence="1 2">MD-312</strain>
    </source>
</reference>
<organism evidence="1 2">
    <name type="scientific">Hydnomerulius pinastri MD-312</name>
    <dbReference type="NCBI Taxonomy" id="994086"/>
    <lineage>
        <taxon>Eukaryota</taxon>
        <taxon>Fungi</taxon>
        <taxon>Dikarya</taxon>
        <taxon>Basidiomycota</taxon>
        <taxon>Agaricomycotina</taxon>
        <taxon>Agaricomycetes</taxon>
        <taxon>Agaricomycetidae</taxon>
        <taxon>Boletales</taxon>
        <taxon>Boletales incertae sedis</taxon>
        <taxon>Leucogyrophana</taxon>
    </lineage>
</organism>
<protein>
    <submittedName>
        <fullName evidence="1">Uncharacterized protein</fullName>
    </submittedName>
</protein>